<keyword evidence="8" id="KW-0350">Heme biosynthesis</keyword>
<dbReference type="Proteomes" id="UP000609879">
    <property type="component" value="Unassembled WGS sequence"/>
</dbReference>
<protein>
    <submittedName>
        <fullName evidence="14">Cytochrome b561</fullName>
    </submittedName>
</protein>
<evidence type="ECO:0000256" key="10">
    <source>
        <dbReference type="ARBA" id="ARBA00023157"/>
    </source>
</evidence>
<feature type="transmembrane region" description="Helical" evidence="13">
    <location>
        <begin position="92"/>
        <end position="114"/>
    </location>
</feature>
<keyword evidence="7" id="KW-0408">Iron</keyword>
<feature type="transmembrane region" description="Helical" evidence="13">
    <location>
        <begin position="204"/>
        <end position="223"/>
    </location>
</feature>
<keyword evidence="6" id="KW-0560">Oxidoreductase</keyword>
<evidence type="ECO:0000256" key="3">
    <source>
        <dbReference type="ARBA" id="ARBA00022692"/>
    </source>
</evidence>
<comment type="caution">
    <text evidence="14">The sequence shown here is derived from an EMBL/GenBank/DDBJ whole genome shotgun (WGS) entry which is preliminary data.</text>
</comment>
<keyword evidence="15" id="KW-1185">Reference proteome</keyword>
<keyword evidence="4" id="KW-0479">Metal-binding</keyword>
<accession>A0ABQ3Y8M9</accession>
<gene>
    <name evidence="14" type="ORF">Ade02nite_48410</name>
</gene>
<evidence type="ECO:0000256" key="4">
    <source>
        <dbReference type="ARBA" id="ARBA00022723"/>
    </source>
</evidence>
<evidence type="ECO:0000256" key="9">
    <source>
        <dbReference type="ARBA" id="ARBA00023136"/>
    </source>
</evidence>
<sequence>MRFLPLRPLALASLIANIALIVTGAAVRLTGSGLGCPTWPKCTDASYTTTAEMGVHGVIEFGNRMLTFVLGLLAVLCVLAALLEKPRRRSTVWLSIAVLAGIPGQGVVGGITVLTDLNPWVVGLHFLLSIALIALAYFLWKRTYEGDGKPVDLVPRPLRHLAAILTVASVAVIAMGVVVTGSGPHAGDEEAKRNGLDPAAVSQAHADVVFLLVGLTIALIFALRAVSAPRTAVRAAVLLLVIELAQGLIGFVQYFTHLPVILVGAHMLGAGLVWTGTLSVWWSLRRRPTLETATPTVTTDPAGAPQAEAGSPSPAPSSTAEPSSADSTGEPVPAQR</sequence>
<keyword evidence="10" id="KW-1015">Disulfide bond</keyword>
<evidence type="ECO:0000313" key="14">
    <source>
        <dbReference type="EMBL" id="GID76200.1"/>
    </source>
</evidence>
<keyword evidence="5 13" id="KW-1133">Transmembrane helix</keyword>
<feature type="transmembrane region" description="Helical" evidence="13">
    <location>
        <begin position="65"/>
        <end position="83"/>
    </location>
</feature>
<dbReference type="Pfam" id="PF02628">
    <property type="entry name" value="COX15-CtaA"/>
    <property type="match status" value="1"/>
</dbReference>
<feature type="transmembrane region" description="Helical" evidence="13">
    <location>
        <begin position="120"/>
        <end position="140"/>
    </location>
</feature>
<evidence type="ECO:0000256" key="7">
    <source>
        <dbReference type="ARBA" id="ARBA00023004"/>
    </source>
</evidence>
<dbReference type="InterPro" id="IPR050450">
    <property type="entry name" value="COX15/CtaA_HemeA_synthase"/>
</dbReference>
<comment type="pathway">
    <text evidence="11">Porphyrin-containing compound metabolism.</text>
</comment>
<proteinExistence type="predicted"/>
<keyword evidence="9 13" id="KW-0472">Membrane</keyword>
<dbReference type="PANTHER" id="PTHR35457">
    <property type="entry name" value="HEME A SYNTHASE"/>
    <property type="match status" value="1"/>
</dbReference>
<evidence type="ECO:0000256" key="8">
    <source>
        <dbReference type="ARBA" id="ARBA00023133"/>
    </source>
</evidence>
<keyword evidence="3 13" id="KW-0812">Transmembrane</keyword>
<feature type="transmembrane region" description="Helical" evidence="13">
    <location>
        <begin position="161"/>
        <end position="184"/>
    </location>
</feature>
<evidence type="ECO:0000256" key="13">
    <source>
        <dbReference type="SAM" id="Phobius"/>
    </source>
</evidence>
<reference evidence="14 15" key="1">
    <citation type="submission" date="2021-01" db="EMBL/GenBank/DDBJ databases">
        <title>Whole genome shotgun sequence of Actinoplanes deccanensis NBRC 13994.</title>
        <authorList>
            <person name="Komaki H."/>
            <person name="Tamura T."/>
        </authorList>
    </citation>
    <scope>NUCLEOTIDE SEQUENCE [LARGE SCALE GENOMIC DNA]</scope>
    <source>
        <strain evidence="14 15">NBRC 13994</strain>
    </source>
</reference>
<evidence type="ECO:0000256" key="6">
    <source>
        <dbReference type="ARBA" id="ARBA00023002"/>
    </source>
</evidence>
<name>A0ABQ3Y8M9_9ACTN</name>
<organism evidence="14 15">
    <name type="scientific">Paractinoplanes deccanensis</name>
    <dbReference type="NCBI Taxonomy" id="113561"/>
    <lineage>
        <taxon>Bacteria</taxon>
        <taxon>Bacillati</taxon>
        <taxon>Actinomycetota</taxon>
        <taxon>Actinomycetes</taxon>
        <taxon>Micromonosporales</taxon>
        <taxon>Micromonosporaceae</taxon>
        <taxon>Paractinoplanes</taxon>
    </lineage>
</organism>
<feature type="compositionally biased region" description="Low complexity" evidence="12">
    <location>
        <begin position="292"/>
        <end position="328"/>
    </location>
</feature>
<evidence type="ECO:0000313" key="15">
    <source>
        <dbReference type="Proteomes" id="UP000609879"/>
    </source>
</evidence>
<keyword evidence="2" id="KW-1003">Cell membrane</keyword>
<dbReference type="InterPro" id="IPR003780">
    <property type="entry name" value="COX15/CtaA_fam"/>
</dbReference>
<evidence type="ECO:0000256" key="1">
    <source>
        <dbReference type="ARBA" id="ARBA00004141"/>
    </source>
</evidence>
<evidence type="ECO:0000256" key="5">
    <source>
        <dbReference type="ARBA" id="ARBA00022989"/>
    </source>
</evidence>
<evidence type="ECO:0000256" key="12">
    <source>
        <dbReference type="SAM" id="MobiDB-lite"/>
    </source>
</evidence>
<comment type="subcellular location">
    <subcellularLocation>
        <location evidence="1">Membrane</location>
        <topology evidence="1">Multi-pass membrane protein</topology>
    </subcellularLocation>
</comment>
<dbReference type="EMBL" id="BOMI01000094">
    <property type="protein sequence ID" value="GID76200.1"/>
    <property type="molecule type" value="Genomic_DNA"/>
</dbReference>
<evidence type="ECO:0000256" key="11">
    <source>
        <dbReference type="ARBA" id="ARBA00023444"/>
    </source>
</evidence>
<feature type="transmembrane region" description="Helical" evidence="13">
    <location>
        <begin position="235"/>
        <end position="255"/>
    </location>
</feature>
<dbReference type="PANTHER" id="PTHR35457:SF1">
    <property type="entry name" value="HEME A SYNTHASE"/>
    <property type="match status" value="1"/>
</dbReference>
<evidence type="ECO:0000256" key="2">
    <source>
        <dbReference type="ARBA" id="ARBA00022475"/>
    </source>
</evidence>
<feature type="transmembrane region" description="Helical" evidence="13">
    <location>
        <begin position="261"/>
        <end position="284"/>
    </location>
</feature>
<feature type="region of interest" description="Disordered" evidence="12">
    <location>
        <begin position="292"/>
        <end position="336"/>
    </location>
</feature>